<evidence type="ECO:0000256" key="1">
    <source>
        <dbReference type="SAM" id="MobiDB-lite"/>
    </source>
</evidence>
<gene>
    <name evidence="2" type="ORF">JOF53_008225</name>
</gene>
<protein>
    <recommendedName>
        <fullName evidence="4">Transposase</fullName>
    </recommendedName>
</protein>
<feature type="region of interest" description="Disordered" evidence="1">
    <location>
        <begin position="41"/>
        <end position="62"/>
    </location>
</feature>
<accession>A0ABS5AS03</accession>
<reference evidence="2 3" key="1">
    <citation type="submission" date="2021-03" db="EMBL/GenBank/DDBJ databases">
        <title>Sequencing the genomes of 1000 actinobacteria strains.</title>
        <authorList>
            <person name="Klenk H.-P."/>
        </authorList>
    </citation>
    <scope>NUCLEOTIDE SEQUENCE [LARGE SCALE GENOMIC DNA]</scope>
    <source>
        <strain evidence="2 3">DSM 44580</strain>
    </source>
</reference>
<evidence type="ECO:0000313" key="3">
    <source>
        <dbReference type="Proteomes" id="UP001519363"/>
    </source>
</evidence>
<organism evidence="2 3">
    <name type="scientific">Crossiella equi</name>
    <dbReference type="NCBI Taxonomy" id="130796"/>
    <lineage>
        <taxon>Bacteria</taxon>
        <taxon>Bacillati</taxon>
        <taxon>Actinomycetota</taxon>
        <taxon>Actinomycetes</taxon>
        <taxon>Pseudonocardiales</taxon>
        <taxon>Pseudonocardiaceae</taxon>
        <taxon>Crossiella</taxon>
    </lineage>
</organism>
<comment type="caution">
    <text evidence="2">The sequence shown here is derived from an EMBL/GenBank/DDBJ whole genome shotgun (WGS) entry which is preliminary data.</text>
</comment>
<sequence length="62" mass="6523">MTEKGEEPVDLRIAALEKEVAELRSANEILHRVAGFFAAKAGHADGPVPGVSPEDGPVAESR</sequence>
<dbReference type="EMBL" id="JAGIOO010000001">
    <property type="protein sequence ID" value="MBP2479353.1"/>
    <property type="molecule type" value="Genomic_DNA"/>
</dbReference>
<dbReference type="RefSeq" id="WP_086782373.1">
    <property type="nucleotide sequence ID" value="NZ_JAGIOO010000001.1"/>
</dbReference>
<proteinExistence type="predicted"/>
<dbReference type="Proteomes" id="UP001519363">
    <property type="component" value="Unassembled WGS sequence"/>
</dbReference>
<name>A0ABS5AS03_9PSEU</name>
<evidence type="ECO:0008006" key="4">
    <source>
        <dbReference type="Google" id="ProtNLM"/>
    </source>
</evidence>
<evidence type="ECO:0000313" key="2">
    <source>
        <dbReference type="EMBL" id="MBP2479353.1"/>
    </source>
</evidence>
<keyword evidence="3" id="KW-1185">Reference proteome</keyword>